<organism evidence="1 2">
    <name type="scientific">Mytilus galloprovincialis</name>
    <name type="common">Mediterranean mussel</name>
    <dbReference type="NCBI Taxonomy" id="29158"/>
    <lineage>
        <taxon>Eukaryota</taxon>
        <taxon>Metazoa</taxon>
        <taxon>Spiralia</taxon>
        <taxon>Lophotrochozoa</taxon>
        <taxon>Mollusca</taxon>
        <taxon>Bivalvia</taxon>
        <taxon>Autobranchia</taxon>
        <taxon>Pteriomorphia</taxon>
        <taxon>Mytilida</taxon>
        <taxon>Mytiloidea</taxon>
        <taxon>Mytilidae</taxon>
        <taxon>Mytilinae</taxon>
        <taxon>Mytilus</taxon>
    </lineage>
</organism>
<reference evidence="1" key="1">
    <citation type="submission" date="2018-11" db="EMBL/GenBank/DDBJ databases">
        <authorList>
            <person name="Alioto T."/>
            <person name="Alioto T."/>
        </authorList>
    </citation>
    <scope>NUCLEOTIDE SEQUENCE</scope>
</reference>
<evidence type="ECO:0000313" key="2">
    <source>
        <dbReference type="Proteomes" id="UP000596742"/>
    </source>
</evidence>
<comment type="caution">
    <text evidence="1">The sequence shown here is derived from an EMBL/GenBank/DDBJ whole genome shotgun (WGS) entry which is preliminary data.</text>
</comment>
<dbReference type="Proteomes" id="UP000596742">
    <property type="component" value="Unassembled WGS sequence"/>
</dbReference>
<dbReference type="AlphaFoldDB" id="A0A8B6CF65"/>
<sequence>MDSAEITREQIDLPRQWEGKLAYLLHKVLSKKVGTNYHDTNWLNNDKYCLGMYGLKKLNRFTKTIERKPASLSMACRECDDLIKKAEDKGFEPTFLNCKGRR</sequence>
<keyword evidence="2" id="KW-1185">Reference proteome</keyword>
<dbReference type="OrthoDB" id="10644213at2759"/>
<gene>
    <name evidence="1" type="ORF">MGAL_10B046448</name>
</gene>
<dbReference type="EMBL" id="UYJE01001731">
    <property type="protein sequence ID" value="VDI04644.1"/>
    <property type="molecule type" value="Genomic_DNA"/>
</dbReference>
<protein>
    <submittedName>
        <fullName evidence="1">Uncharacterized protein</fullName>
    </submittedName>
</protein>
<accession>A0A8B6CF65</accession>
<proteinExistence type="predicted"/>
<name>A0A8B6CF65_MYTGA</name>
<evidence type="ECO:0000313" key="1">
    <source>
        <dbReference type="EMBL" id="VDI04644.1"/>
    </source>
</evidence>